<feature type="region of interest" description="Disordered" evidence="1">
    <location>
        <begin position="99"/>
        <end position="118"/>
    </location>
</feature>
<evidence type="ECO:0000256" key="1">
    <source>
        <dbReference type="SAM" id="MobiDB-lite"/>
    </source>
</evidence>
<dbReference type="Proteomes" id="UP000251314">
    <property type="component" value="Unassembled WGS sequence"/>
</dbReference>
<sequence>MTRCSSTAVATSGSVTLVLPFGDVGNGQLRSNGDGLQAPLDLSLPSSTAPQWYMPDMVHCHASQHIAGTDRHVDDQPCMQLLLYGGADDRTEFDQSTMACSLDHGTPSKEINNSIPSI</sequence>
<dbReference type="AlphaFoldDB" id="A0A329RBK3"/>
<dbReference type="EMBL" id="RCMK01003430">
    <property type="protein sequence ID" value="KAG2875008.1"/>
    <property type="molecule type" value="Genomic_DNA"/>
</dbReference>
<dbReference type="EMBL" id="RCMV01003709">
    <property type="protein sequence ID" value="KAG3197822.1"/>
    <property type="molecule type" value="Genomic_DNA"/>
</dbReference>
<evidence type="ECO:0000313" key="2">
    <source>
        <dbReference type="EMBL" id="KAG2801855.1"/>
    </source>
</evidence>
<comment type="caution">
    <text evidence="7">The sequence shown here is derived from an EMBL/GenBank/DDBJ whole genome shotgun (WGS) entry which is preliminary data.</text>
</comment>
<dbReference type="Proteomes" id="UP000736787">
    <property type="component" value="Unassembled WGS sequence"/>
</dbReference>
<evidence type="ECO:0000313" key="8">
    <source>
        <dbReference type="Proteomes" id="UP000251314"/>
    </source>
</evidence>
<dbReference type="VEuPathDB" id="FungiDB:PC110_g21585"/>
<proteinExistence type="predicted"/>
<dbReference type="EMBL" id="MJFZ01001479">
    <property type="protein sequence ID" value="RAW21973.1"/>
    <property type="molecule type" value="Genomic_DNA"/>
</dbReference>
<organism evidence="7 8">
    <name type="scientific">Phytophthora cactorum</name>
    <dbReference type="NCBI Taxonomy" id="29920"/>
    <lineage>
        <taxon>Eukaryota</taxon>
        <taxon>Sar</taxon>
        <taxon>Stramenopiles</taxon>
        <taxon>Oomycota</taxon>
        <taxon>Peronosporomycetes</taxon>
        <taxon>Peronosporales</taxon>
        <taxon>Peronosporaceae</taxon>
        <taxon>Phytophthora</taxon>
    </lineage>
</organism>
<evidence type="ECO:0000313" key="3">
    <source>
        <dbReference type="EMBL" id="KAG2872062.1"/>
    </source>
</evidence>
<dbReference type="EMBL" id="RCMG01003305">
    <property type="protein sequence ID" value="KAG2801855.1"/>
    <property type="molecule type" value="Genomic_DNA"/>
</dbReference>
<gene>
    <name evidence="7" type="ORF">PC110_g21585</name>
    <name evidence="2" type="ORF">PC113_g24552</name>
    <name evidence="3" type="ORF">PC115_g24700</name>
    <name evidence="4" type="ORF">PC117_g27496</name>
    <name evidence="5" type="ORF">PC118_g24831</name>
    <name evidence="6" type="ORF">PC129_g24470</name>
</gene>
<evidence type="ECO:0000313" key="4">
    <source>
        <dbReference type="EMBL" id="KAG2875008.1"/>
    </source>
</evidence>
<keyword evidence="8" id="KW-1185">Reference proteome</keyword>
<dbReference type="EMBL" id="RCML01003510">
    <property type="protein sequence ID" value="KAG2954684.1"/>
    <property type="molecule type" value="Genomic_DNA"/>
</dbReference>
<accession>A0A329RBK3</accession>
<evidence type="ECO:0000313" key="5">
    <source>
        <dbReference type="EMBL" id="KAG2954684.1"/>
    </source>
</evidence>
<dbReference type="Proteomes" id="UP000760860">
    <property type="component" value="Unassembled WGS sequence"/>
</dbReference>
<dbReference type="Proteomes" id="UP000735874">
    <property type="component" value="Unassembled WGS sequence"/>
</dbReference>
<reference evidence="2" key="2">
    <citation type="submission" date="2018-10" db="EMBL/GenBank/DDBJ databases">
        <title>Effector identification in a new, highly contiguous assembly of the strawberry crown rot pathogen Phytophthora cactorum.</title>
        <authorList>
            <person name="Armitage A.D."/>
            <person name="Nellist C.F."/>
            <person name="Bates H."/>
            <person name="Vickerstaff R.J."/>
            <person name="Harrison R.J."/>
        </authorList>
    </citation>
    <scope>NUCLEOTIDE SEQUENCE</scope>
    <source>
        <strain evidence="2">15-7</strain>
        <strain evidence="3">4032</strain>
        <strain evidence="4">4040</strain>
        <strain evidence="5">P415</strain>
        <strain evidence="6">P421</strain>
    </source>
</reference>
<evidence type="ECO:0000313" key="6">
    <source>
        <dbReference type="EMBL" id="KAG3197822.1"/>
    </source>
</evidence>
<dbReference type="Proteomes" id="UP000774804">
    <property type="component" value="Unassembled WGS sequence"/>
</dbReference>
<dbReference type="Proteomes" id="UP000697107">
    <property type="component" value="Unassembled WGS sequence"/>
</dbReference>
<feature type="compositionally biased region" description="Polar residues" evidence="1">
    <location>
        <begin position="109"/>
        <end position="118"/>
    </location>
</feature>
<evidence type="ECO:0000313" key="7">
    <source>
        <dbReference type="EMBL" id="RAW21973.1"/>
    </source>
</evidence>
<protein>
    <submittedName>
        <fullName evidence="7">Uncharacterized protein</fullName>
    </submittedName>
</protein>
<dbReference type="EMBL" id="RCMI01003574">
    <property type="protein sequence ID" value="KAG2872062.1"/>
    <property type="molecule type" value="Genomic_DNA"/>
</dbReference>
<name>A0A329RBK3_9STRA</name>
<reference evidence="7 8" key="1">
    <citation type="submission" date="2018-01" db="EMBL/GenBank/DDBJ databases">
        <title>Draft genome of the strawberry crown rot pathogen Phytophthora cactorum.</title>
        <authorList>
            <person name="Armitage A.D."/>
            <person name="Lysoe E."/>
            <person name="Nellist C.F."/>
            <person name="Harrison R.J."/>
            <person name="Brurberg M.B."/>
        </authorList>
    </citation>
    <scope>NUCLEOTIDE SEQUENCE [LARGE SCALE GENOMIC DNA]</scope>
    <source>
        <strain evidence="7 8">10300</strain>
    </source>
</reference>